<dbReference type="Proteomes" id="UP001283361">
    <property type="component" value="Unassembled WGS sequence"/>
</dbReference>
<reference evidence="7" key="1">
    <citation type="journal article" date="2023" name="G3 (Bethesda)">
        <title>A reference genome for the long-term kleptoplast-retaining sea slug Elysia crispata morphotype clarki.</title>
        <authorList>
            <person name="Eastman K.E."/>
            <person name="Pendleton A.L."/>
            <person name="Shaikh M.A."/>
            <person name="Suttiyut T."/>
            <person name="Ogas R."/>
            <person name="Tomko P."/>
            <person name="Gavelis G."/>
            <person name="Widhalm J.R."/>
            <person name="Wisecaver J.H."/>
        </authorList>
    </citation>
    <scope>NUCLEOTIDE SEQUENCE</scope>
    <source>
        <strain evidence="7">ECLA1</strain>
    </source>
</reference>
<protein>
    <recommendedName>
        <fullName evidence="6">Major facilitator superfamily (MFS) profile domain-containing protein</fullName>
    </recommendedName>
</protein>
<dbReference type="CDD" id="cd17317">
    <property type="entry name" value="MFS_SLC22"/>
    <property type="match status" value="1"/>
</dbReference>
<dbReference type="SUPFAM" id="SSF103473">
    <property type="entry name" value="MFS general substrate transporter"/>
    <property type="match status" value="1"/>
</dbReference>
<evidence type="ECO:0000313" key="7">
    <source>
        <dbReference type="EMBL" id="KAK3734881.1"/>
    </source>
</evidence>
<keyword evidence="8" id="KW-1185">Reference proteome</keyword>
<dbReference type="Pfam" id="PF00083">
    <property type="entry name" value="Sugar_tr"/>
    <property type="match status" value="1"/>
</dbReference>
<feature type="transmembrane region" description="Helical" evidence="5">
    <location>
        <begin position="480"/>
        <end position="501"/>
    </location>
</feature>
<dbReference type="Gene3D" id="1.20.1250.20">
    <property type="entry name" value="MFS general substrate transporter like domains"/>
    <property type="match status" value="1"/>
</dbReference>
<dbReference type="PANTHER" id="PTHR24064">
    <property type="entry name" value="SOLUTE CARRIER FAMILY 22 MEMBER"/>
    <property type="match status" value="1"/>
</dbReference>
<dbReference type="PROSITE" id="PS50850">
    <property type="entry name" value="MFS"/>
    <property type="match status" value="1"/>
</dbReference>
<feature type="transmembrane region" description="Helical" evidence="5">
    <location>
        <begin position="413"/>
        <end position="436"/>
    </location>
</feature>
<keyword evidence="3 5" id="KW-1133">Transmembrane helix</keyword>
<feature type="transmembrane region" description="Helical" evidence="5">
    <location>
        <begin position="183"/>
        <end position="205"/>
    </location>
</feature>
<feature type="transmembrane region" description="Helical" evidence="5">
    <location>
        <begin position="246"/>
        <end position="265"/>
    </location>
</feature>
<evidence type="ECO:0000313" key="8">
    <source>
        <dbReference type="Proteomes" id="UP001283361"/>
    </source>
</evidence>
<feature type="transmembrane region" description="Helical" evidence="5">
    <location>
        <begin position="389"/>
        <end position="407"/>
    </location>
</feature>
<dbReference type="PROSITE" id="PS00216">
    <property type="entry name" value="SUGAR_TRANSPORT_1"/>
    <property type="match status" value="1"/>
</dbReference>
<proteinExistence type="predicted"/>
<evidence type="ECO:0000256" key="5">
    <source>
        <dbReference type="SAM" id="Phobius"/>
    </source>
</evidence>
<evidence type="ECO:0000256" key="3">
    <source>
        <dbReference type="ARBA" id="ARBA00022989"/>
    </source>
</evidence>
<name>A0AAE0Y6Q1_9GAST</name>
<feature type="transmembrane region" description="Helical" evidence="5">
    <location>
        <begin position="323"/>
        <end position="344"/>
    </location>
</feature>
<dbReference type="InterPro" id="IPR005828">
    <property type="entry name" value="MFS_sugar_transport-like"/>
</dbReference>
<organism evidence="7 8">
    <name type="scientific">Elysia crispata</name>
    <name type="common">lettuce slug</name>
    <dbReference type="NCBI Taxonomy" id="231223"/>
    <lineage>
        <taxon>Eukaryota</taxon>
        <taxon>Metazoa</taxon>
        <taxon>Spiralia</taxon>
        <taxon>Lophotrochozoa</taxon>
        <taxon>Mollusca</taxon>
        <taxon>Gastropoda</taxon>
        <taxon>Heterobranchia</taxon>
        <taxon>Euthyneura</taxon>
        <taxon>Panpulmonata</taxon>
        <taxon>Sacoglossa</taxon>
        <taxon>Placobranchoidea</taxon>
        <taxon>Plakobranchidae</taxon>
        <taxon>Elysia</taxon>
    </lineage>
</organism>
<dbReference type="GO" id="GO:0016020">
    <property type="term" value="C:membrane"/>
    <property type="evidence" value="ECO:0007669"/>
    <property type="project" value="UniProtKB-SubCell"/>
</dbReference>
<feature type="domain" description="Major facilitator superfamily (MFS) profile" evidence="6">
    <location>
        <begin position="23"/>
        <end position="506"/>
    </location>
</feature>
<dbReference type="InterPro" id="IPR036259">
    <property type="entry name" value="MFS_trans_sf"/>
</dbReference>
<feature type="transmembrane region" description="Helical" evidence="5">
    <location>
        <begin position="20"/>
        <end position="41"/>
    </location>
</feature>
<feature type="transmembrane region" description="Helical" evidence="5">
    <location>
        <begin position="217"/>
        <end position="240"/>
    </location>
</feature>
<gene>
    <name evidence="7" type="ORF">RRG08_038907</name>
</gene>
<feature type="transmembrane region" description="Helical" evidence="5">
    <location>
        <begin position="356"/>
        <end position="377"/>
    </location>
</feature>
<feature type="transmembrane region" description="Helical" evidence="5">
    <location>
        <begin position="129"/>
        <end position="151"/>
    </location>
</feature>
<evidence type="ECO:0000256" key="1">
    <source>
        <dbReference type="ARBA" id="ARBA00004141"/>
    </source>
</evidence>
<evidence type="ECO:0000256" key="2">
    <source>
        <dbReference type="ARBA" id="ARBA00022692"/>
    </source>
</evidence>
<sequence length="552" mass="61139">MKFDGLITELGEFGPYQKRLYFIVCLVSIPAAMQALASVFIQATPDHRCAIPTLPNDTYASQGPWHDDLINVSIPWDSDGDIYDKCHLRKYTGDLGNETVSCDKWVYKRDTFKSTFVSDQDLVCDEKAFVTYANMIFMAGMLIGSFIMGFLSDVLGRKKVLVMSTLGQFAAAFGTAWADSYPIYVALRFFTSFCGVSMFLSAFVIGMELVGPNQRRVAGMIIQLFWCIGLFIETGIAYYLKDWRHFQMSISMFSIVTAVIFAVFLPESARWLMQRGKTEEASKIILKAADVNGVTLSEKAQNLDLEVEGEGEMIWHMFSYPVLLFRFFVLFMNWFVSSMVYYGLSLNAGNLFGDIYINFFLMAVVEMVSYLFCLAFLDKAGRKFLQCSSMILGGVACTATLFPVMYGGGDYNWLIMVLSLVGKFGASAGFAVIYVYSAELFPTVMRNSGIGICSFMARVGGIIAPYIGDLGNIIKGDLGIALPLVIFGGLSVGAGLLVLFLPETTNKVLPDTVEDAKNFGRSEKTATNKYAVKTGAEVAPQGRYNPTFSFEL</sequence>
<keyword evidence="4 5" id="KW-0472">Membrane</keyword>
<dbReference type="GO" id="GO:0022857">
    <property type="term" value="F:transmembrane transporter activity"/>
    <property type="evidence" value="ECO:0007669"/>
    <property type="project" value="InterPro"/>
</dbReference>
<dbReference type="EMBL" id="JAWDGP010006834">
    <property type="protein sequence ID" value="KAK3734881.1"/>
    <property type="molecule type" value="Genomic_DNA"/>
</dbReference>
<comment type="subcellular location">
    <subcellularLocation>
        <location evidence="1">Membrane</location>
        <topology evidence="1">Multi-pass membrane protein</topology>
    </subcellularLocation>
</comment>
<keyword evidence="2 5" id="KW-0812">Transmembrane</keyword>
<dbReference type="InterPro" id="IPR005829">
    <property type="entry name" value="Sugar_transporter_CS"/>
</dbReference>
<comment type="caution">
    <text evidence="7">The sequence shown here is derived from an EMBL/GenBank/DDBJ whole genome shotgun (WGS) entry which is preliminary data.</text>
</comment>
<dbReference type="InterPro" id="IPR020846">
    <property type="entry name" value="MFS_dom"/>
</dbReference>
<feature type="transmembrane region" description="Helical" evidence="5">
    <location>
        <begin position="160"/>
        <end position="177"/>
    </location>
</feature>
<evidence type="ECO:0000256" key="4">
    <source>
        <dbReference type="ARBA" id="ARBA00023136"/>
    </source>
</evidence>
<accession>A0AAE0Y6Q1</accession>
<dbReference type="AlphaFoldDB" id="A0AAE0Y6Q1"/>
<evidence type="ECO:0000259" key="6">
    <source>
        <dbReference type="PROSITE" id="PS50850"/>
    </source>
</evidence>
<feature type="transmembrane region" description="Helical" evidence="5">
    <location>
        <begin position="448"/>
        <end position="468"/>
    </location>
</feature>